<name>A0ABR2GZU5_9EUKA</name>
<evidence type="ECO:0000256" key="1">
    <source>
        <dbReference type="SAM" id="Coils"/>
    </source>
</evidence>
<keyword evidence="1" id="KW-0175">Coiled coil</keyword>
<proteinExistence type="predicted"/>
<evidence type="ECO:0000313" key="4">
    <source>
        <dbReference type="Proteomes" id="UP001470230"/>
    </source>
</evidence>
<reference evidence="3 4" key="1">
    <citation type="submission" date="2024-04" db="EMBL/GenBank/DDBJ databases">
        <title>Tritrichomonas musculus Genome.</title>
        <authorList>
            <person name="Alves-Ferreira E."/>
            <person name="Grigg M."/>
            <person name="Lorenzi H."/>
            <person name="Galac M."/>
        </authorList>
    </citation>
    <scope>NUCLEOTIDE SEQUENCE [LARGE SCALE GENOMIC DNA]</scope>
    <source>
        <strain evidence="3 4">EAF2021</strain>
    </source>
</reference>
<comment type="caution">
    <text evidence="3">The sequence shown here is derived from an EMBL/GenBank/DDBJ whole genome shotgun (WGS) entry which is preliminary data.</text>
</comment>
<dbReference type="EMBL" id="JAPFFF010000053">
    <property type="protein sequence ID" value="KAK8839067.1"/>
    <property type="molecule type" value="Genomic_DNA"/>
</dbReference>
<feature type="coiled-coil region" evidence="1">
    <location>
        <begin position="70"/>
        <end position="344"/>
    </location>
</feature>
<organism evidence="3 4">
    <name type="scientific">Tritrichomonas musculus</name>
    <dbReference type="NCBI Taxonomy" id="1915356"/>
    <lineage>
        <taxon>Eukaryota</taxon>
        <taxon>Metamonada</taxon>
        <taxon>Parabasalia</taxon>
        <taxon>Tritrichomonadida</taxon>
        <taxon>Tritrichomonadidae</taxon>
        <taxon>Tritrichomonas</taxon>
    </lineage>
</organism>
<feature type="region of interest" description="Disordered" evidence="2">
    <location>
        <begin position="507"/>
        <end position="534"/>
    </location>
</feature>
<keyword evidence="4" id="KW-1185">Reference proteome</keyword>
<evidence type="ECO:0000313" key="3">
    <source>
        <dbReference type="EMBL" id="KAK8839067.1"/>
    </source>
</evidence>
<gene>
    <name evidence="3" type="ORF">M9Y10_032534</name>
</gene>
<dbReference type="Proteomes" id="UP001470230">
    <property type="component" value="Unassembled WGS sequence"/>
</dbReference>
<accession>A0ABR2GZU5</accession>
<sequence length="534" mass="63852">MNSCEKQFEISSPKFRLKNDHLNLGNEDIKLKQIFPITKNHYQNIKEQSNERGIMIDALDYDFSNIQYQLISKENTINNLKKNNRHLKHKIQAQKSEYENKIAELEQKSKESLTKIQKLQLDISNILQQLLQAKNDDDINAKEKVQLKITIQNLTETFQTQENQYKQRIDELTKQNKEKEDEIHLKSEEIEGLKEEIELFKNKAQLMQIQKEDMKSENDLKYNHTKNLYLQSQQLVEKKEVQIQLLEEELSSIKQQNDSFEVNKMINLTIQALKSQYQTKINELKQEIRIQKEIINQQQPDDDQQMQELRDKNVNLKKNFKLKIQEKEKEIKNLNELLEEKKKDVFDKDKMISELKVVINIDHDKINRLKTENVNLINDKKIIDLFHSYYEQKSDIKNVLIKLKEIDHPFKNELIFLFSQLNEKKKDSIPKMEQNLNELIEIIKNKNEENQKLTKELNDRIKELESDNQSQILISQLRKEIELKNFTIDELNKQISALKSEKIDVKNQVKNENKKHETVDRERQKNIHNKKSQE</sequence>
<protein>
    <submittedName>
        <fullName evidence="3">Uncharacterized protein</fullName>
    </submittedName>
</protein>
<evidence type="ECO:0000256" key="2">
    <source>
        <dbReference type="SAM" id="MobiDB-lite"/>
    </source>
</evidence>